<feature type="compositionally biased region" description="Pro residues" evidence="4">
    <location>
        <begin position="244"/>
        <end position="256"/>
    </location>
</feature>
<feature type="region of interest" description="Disordered" evidence="4">
    <location>
        <begin position="233"/>
        <end position="290"/>
    </location>
</feature>
<dbReference type="SUPFAM" id="SSF57667">
    <property type="entry name" value="beta-beta-alpha zinc fingers"/>
    <property type="match status" value="1"/>
</dbReference>
<feature type="compositionally biased region" description="Polar residues" evidence="4">
    <location>
        <begin position="661"/>
        <end position="674"/>
    </location>
</feature>
<reference evidence="6" key="3">
    <citation type="submission" date="2025-09" db="UniProtKB">
        <authorList>
            <consortium name="Ensembl"/>
        </authorList>
    </citation>
    <scope>IDENTIFICATION</scope>
</reference>
<dbReference type="PANTHER" id="PTHR17614:SF13">
    <property type="entry name" value="ZINC FINGER PROTEIN 804A"/>
    <property type="match status" value="1"/>
</dbReference>
<feature type="domain" description="C2H2-type" evidence="5">
    <location>
        <begin position="59"/>
        <end position="81"/>
    </location>
</feature>
<keyword evidence="1" id="KW-0479">Metal-binding</keyword>
<proteinExistence type="predicted"/>
<feature type="compositionally biased region" description="Basic residues" evidence="4">
    <location>
        <begin position="675"/>
        <end position="686"/>
    </location>
</feature>
<reference evidence="6" key="2">
    <citation type="submission" date="2025-08" db="UniProtKB">
        <authorList>
            <consortium name="Ensembl"/>
        </authorList>
    </citation>
    <scope>IDENTIFICATION</scope>
</reference>
<sequence>MACYYIVISSTHLSNGHFRNIKGVFLGPLNKNGSKNLDYSQKERTMAEALEDLKANFYCELCDKQYYKHQEFDNHINSYDHAHKQRLKELKQREFARNVSSKSKKDGRKQERALQRLHELAEQRREVQCAPGSGPMFRSTTVAVEGGYRGARGDRASSQAQTSTQEHTMCPNITLDTVTDNTSTIQAQQTPRSVAGKCGQKISFSFPKKASVKLESSAAVFCQAGEDGSSRQACRQRLSVQPNSPQPPTGLDPSPPVSEKALHNKGKIHIAGSQDQGLTNAQSGSDSSMPPADLCAILETEVEQGQGTENDKIMLADNVSHKGGHPLSSCKWTVARPCKHFCSILSRNGRTVLQWPSEILTFTRTSPSISFSCNPLHFDFRASTKNAGCRVVERDVEKSAELAKKPCSDEATLETRELFKNSPSPERSLVQEDCERPKSQGCKEPSNTLIRKDEQCCNYSAQFATTCLTHTAMAVDTRRCCSRSQRRRRRRVHRRMTHRGGDRYEGATERFGNCLKLPNHCERLDDQMSDSSTKQFQPDEPKKSPSIEGNEGRIAAYSDTAGVVRQALTESVNGPAASRAHSDVALQCPGQTNEGNMRHQLSEHVNAIEHTSLNCGSLQTNPVITSADQTNKRDPTPLKHQPLPESLVQKGGRCRKRTMDDQTVGSTCVNTLNKPNKRRRRRRRACGAHQSSVADVSSGERYEQSRGADGLSPCTGSDSPGPEDRVNPDALEKSIDSVNGRSSCIGQINGSDLKRYIFDSGTKGSDVIVAHKSVISPDQPNFHSQSDGSCKVFLPIGNVKMSETFNASYTELEEESFNSKDCYRSTLDRLEKHCLQHLQAHRKAMDCQAFTDKPKPVLASPHIPVSSPIVIHPVQLPLPLSTSITIHQTFLQHHADFLLPQPPLMSPILPFTHLPLGAEVCPHGHPPFIYPAPISVMVRPSVHPMTMSFHPLPRTMFPHMFPPHHTLIPLQPLF</sequence>
<dbReference type="AlphaFoldDB" id="A0A4W5RXZ8"/>
<dbReference type="InterPro" id="IPR013087">
    <property type="entry name" value="Znf_C2H2_type"/>
</dbReference>
<feature type="region of interest" description="Disordered" evidence="4">
    <location>
        <begin position="525"/>
        <end position="552"/>
    </location>
</feature>
<keyword evidence="7" id="KW-1185">Reference proteome</keyword>
<dbReference type="InterPro" id="IPR036236">
    <property type="entry name" value="Znf_C2H2_sf"/>
</dbReference>
<evidence type="ECO:0000259" key="5">
    <source>
        <dbReference type="PROSITE" id="PS00028"/>
    </source>
</evidence>
<dbReference type="GO" id="GO:0008270">
    <property type="term" value="F:zinc ion binding"/>
    <property type="evidence" value="ECO:0007669"/>
    <property type="project" value="UniProtKB-KW"/>
</dbReference>
<dbReference type="Proteomes" id="UP000314982">
    <property type="component" value="Unassembled WGS sequence"/>
</dbReference>
<evidence type="ECO:0000313" key="6">
    <source>
        <dbReference type="Ensembl" id="ENSHHUP00000089839.1"/>
    </source>
</evidence>
<keyword evidence="3" id="KW-0862">Zinc</keyword>
<evidence type="ECO:0000256" key="3">
    <source>
        <dbReference type="ARBA" id="ARBA00022833"/>
    </source>
</evidence>
<dbReference type="GO" id="GO:0005634">
    <property type="term" value="C:nucleus"/>
    <property type="evidence" value="ECO:0007669"/>
    <property type="project" value="TreeGrafter"/>
</dbReference>
<evidence type="ECO:0000256" key="2">
    <source>
        <dbReference type="ARBA" id="ARBA00022771"/>
    </source>
</evidence>
<protein>
    <submittedName>
        <fullName evidence="6">Zinc finger protein 804A</fullName>
    </submittedName>
</protein>
<feature type="compositionally biased region" description="Polar residues" evidence="4">
    <location>
        <begin position="273"/>
        <end position="288"/>
    </location>
</feature>
<dbReference type="STRING" id="62062.ENSHHUP00000089839"/>
<name>A0A4W5RXZ8_9TELE</name>
<feature type="compositionally biased region" description="Polar residues" evidence="4">
    <location>
        <begin position="233"/>
        <end position="243"/>
    </location>
</feature>
<accession>A0A4W5RXZ8</accession>
<feature type="region of interest" description="Disordered" evidence="4">
    <location>
        <begin position="93"/>
        <end position="112"/>
    </location>
</feature>
<reference evidence="7" key="1">
    <citation type="submission" date="2018-06" db="EMBL/GenBank/DDBJ databases">
        <title>Genome assembly of Danube salmon.</title>
        <authorList>
            <person name="Macqueen D.J."/>
            <person name="Gundappa M.K."/>
        </authorList>
    </citation>
    <scope>NUCLEOTIDE SEQUENCE [LARGE SCALE GENOMIC DNA]</scope>
</reference>
<keyword evidence="2" id="KW-0863">Zinc-finger</keyword>
<dbReference type="PROSITE" id="PS00028">
    <property type="entry name" value="ZINC_FINGER_C2H2_1"/>
    <property type="match status" value="1"/>
</dbReference>
<evidence type="ECO:0000256" key="4">
    <source>
        <dbReference type="SAM" id="MobiDB-lite"/>
    </source>
</evidence>
<evidence type="ECO:0000256" key="1">
    <source>
        <dbReference type="ARBA" id="ARBA00022723"/>
    </source>
</evidence>
<dbReference type="PANTHER" id="PTHR17614">
    <property type="entry name" value="ZINC FINGER-CONTAINING"/>
    <property type="match status" value="1"/>
</dbReference>
<dbReference type="Ensembl" id="ENSHHUT00000092628.1">
    <property type="protein sequence ID" value="ENSHHUP00000089839.1"/>
    <property type="gene ID" value="ENSHHUG00000051878.1"/>
</dbReference>
<feature type="region of interest" description="Disordered" evidence="4">
    <location>
        <begin position="627"/>
        <end position="729"/>
    </location>
</feature>
<organism evidence="6 7">
    <name type="scientific">Hucho hucho</name>
    <name type="common">huchen</name>
    <dbReference type="NCBI Taxonomy" id="62062"/>
    <lineage>
        <taxon>Eukaryota</taxon>
        <taxon>Metazoa</taxon>
        <taxon>Chordata</taxon>
        <taxon>Craniata</taxon>
        <taxon>Vertebrata</taxon>
        <taxon>Euteleostomi</taxon>
        <taxon>Actinopterygii</taxon>
        <taxon>Neopterygii</taxon>
        <taxon>Teleostei</taxon>
        <taxon>Protacanthopterygii</taxon>
        <taxon>Salmoniformes</taxon>
        <taxon>Salmonidae</taxon>
        <taxon>Salmoninae</taxon>
        <taxon>Hucho</taxon>
    </lineage>
</organism>
<evidence type="ECO:0000313" key="7">
    <source>
        <dbReference type="Proteomes" id="UP000314982"/>
    </source>
</evidence>
<dbReference type="InterPro" id="IPR052445">
    <property type="entry name" value="ZnF-G_patch_domain"/>
</dbReference>
<dbReference type="GeneTree" id="ENSGT00940000160909"/>